<sequence>MKVEAIKVRRLYLEVANQIESLIMDGKVKPGERLPSERELATQFEVSRPSIREAMIALEIAGLVEIRTGSGIYVLPNIKAGHSIAIDDDPGPFEILEARLIIEGEAASLAAARISDEQLKELETAIKIMGDPETSEADKEKADQLFHCTIADATNNSALNATVKWLWELRNRSPISTTFHQKVRDLGVHPYVDEHIRIYKALKMRDPKRALLAMQSHISKAIDDDMEVLKVE</sequence>
<dbReference type="SMART" id="SM00345">
    <property type="entry name" value="HTH_GNTR"/>
    <property type="match status" value="1"/>
</dbReference>
<keyword evidence="2" id="KW-0238">DNA-binding</keyword>
<dbReference type="PRINTS" id="PR00035">
    <property type="entry name" value="HTHGNTR"/>
</dbReference>
<dbReference type="RefSeq" id="WP_273641641.1">
    <property type="nucleotide sequence ID" value="NZ_JAQQXP010000002.1"/>
</dbReference>
<accession>A0ABT5L490</accession>
<feature type="domain" description="HTH gntR-type" evidence="4">
    <location>
        <begin position="9"/>
        <end position="77"/>
    </location>
</feature>
<proteinExistence type="predicted"/>
<dbReference type="InterPro" id="IPR036388">
    <property type="entry name" value="WH-like_DNA-bd_sf"/>
</dbReference>
<dbReference type="SUPFAM" id="SSF48008">
    <property type="entry name" value="GntR ligand-binding domain-like"/>
    <property type="match status" value="1"/>
</dbReference>
<dbReference type="SMART" id="SM00895">
    <property type="entry name" value="FCD"/>
    <property type="match status" value="1"/>
</dbReference>
<keyword evidence="1" id="KW-0805">Transcription regulation</keyword>
<dbReference type="Gene3D" id="1.20.120.530">
    <property type="entry name" value="GntR ligand-binding domain-like"/>
    <property type="match status" value="1"/>
</dbReference>
<dbReference type="InterPro" id="IPR000524">
    <property type="entry name" value="Tscrpt_reg_HTH_GntR"/>
</dbReference>
<dbReference type="Pfam" id="PF00392">
    <property type="entry name" value="GntR"/>
    <property type="match status" value="1"/>
</dbReference>
<evidence type="ECO:0000256" key="2">
    <source>
        <dbReference type="ARBA" id="ARBA00023125"/>
    </source>
</evidence>
<dbReference type="SUPFAM" id="SSF46785">
    <property type="entry name" value="Winged helix' DNA-binding domain"/>
    <property type="match status" value="1"/>
</dbReference>
<dbReference type="Gene3D" id="1.10.10.10">
    <property type="entry name" value="Winged helix-like DNA-binding domain superfamily/Winged helix DNA-binding domain"/>
    <property type="match status" value="1"/>
</dbReference>
<evidence type="ECO:0000256" key="1">
    <source>
        <dbReference type="ARBA" id="ARBA00023015"/>
    </source>
</evidence>
<reference evidence="5 6" key="1">
    <citation type="submission" date="2022-10" db="EMBL/GenBank/DDBJ databases">
        <title>Alteromonas sp. chi3 Genome sequencing.</title>
        <authorList>
            <person name="Park S."/>
        </authorList>
    </citation>
    <scope>NUCLEOTIDE SEQUENCE [LARGE SCALE GENOMIC DNA]</scope>
    <source>
        <strain evidence="6">chi3</strain>
    </source>
</reference>
<dbReference type="Proteomes" id="UP001218788">
    <property type="component" value="Unassembled WGS sequence"/>
</dbReference>
<keyword evidence="3" id="KW-0804">Transcription</keyword>
<comment type="caution">
    <text evidence="5">The sequence shown here is derived from an EMBL/GenBank/DDBJ whole genome shotgun (WGS) entry which is preliminary data.</text>
</comment>
<name>A0ABT5L490_9ALTE</name>
<dbReference type="CDD" id="cd07377">
    <property type="entry name" value="WHTH_GntR"/>
    <property type="match status" value="1"/>
</dbReference>
<protein>
    <submittedName>
        <fullName evidence="5">FadR/GntR family transcriptional regulator</fullName>
    </submittedName>
</protein>
<gene>
    <name evidence="5" type="ORF">OIK42_13970</name>
</gene>
<evidence type="ECO:0000256" key="3">
    <source>
        <dbReference type="ARBA" id="ARBA00023163"/>
    </source>
</evidence>
<dbReference type="EMBL" id="JAQQXP010000002">
    <property type="protein sequence ID" value="MDC8831860.1"/>
    <property type="molecule type" value="Genomic_DNA"/>
</dbReference>
<dbReference type="InterPro" id="IPR008920">
    <property type="entry name" value="TF_FadR/GntR_C"/>
</dbReference>
<evidence type="ECO:0000313" key="5">
    <source>
        <dbReference type="EMBL" id="MDC8831860.1"/>
    </source>
</evidence>
<dbReference type="PANTHER" id="PTHR43537">
    <property type="entry name" value="TRANSCRIPTIONAL REGULATOR, GNTR FAMILY"/>
    <property type="match status" value="1"/>
</dbReference>
<dbReference type="PROSITE" id="PS50949">
    <property type="entry name" value="HTH_GNTR"/>
    <property type="match status" value="1"/>
</dbReference>
<dbReference type="InterPro" id="IPR036390">
    <property type="entry name" value="WH_DNA-bd_sf"/>
</dbReference>
<organism evidence="5 6">
    <name type="scientific">Alteromonas gilva</name>
    <dbReference type="NCBI Taxonomy" id="2987522"/>
    <lineage>
        <taxon>Bacteria</taxon>
        <taxon>Pseudomonadati</taxon>
        <taxon>Pseudomonadota</taxon>
        <taxon>Gammaproteobacteria</taxon>
        <taxon>Alteromonadales</taxon>
        <taxon>Alteromonadaceae</taxon>
        <taxon>Alteromonas/Salinimonas group</taxon>
        <taxon>Alteromonas</taxon>
    </lineage>
</organism>
<keyword evidence="6" id="KW-1185">Reference proteome</keyword>
<dbReference type="Pfam" id="PF07729">
    <property type="entry name" value="FCD"/>
    <property type="match status" value="1"/>
</dbReference>
<evidence type="ECO:0000313" key="6">
    <source>
        <dbReference type="Proteomes" id="UP001218788"/>
    </source>
</evidence>
<dbReference type="InterPro" id="IPR011711">
    <property type="entry name" value="GntR_C"/>
</dbReference>
<dbReference type="PANTHER" id="PTHR43537:SF5">
    <property type="entry name" value="UXU OPERON TRANSCRIPTIONAL REGULATOR"/>
    <property type="match status" value="1"/>
</dbReference>
<evidence type="ECO:0000259" key="4">
    <source>
        <dbReference type="PROSITE" id="PS50949"/>
    </source>
</evidence>